<dbReference type="InterPro" id="IPR019791">
    <property type="entry name" value="Haem_peroxidase_animal"/>
</dbReference>
<protein>
    <recommendedName>
        <fullName evidence="4">Animal haem peroxidase</fullName>
    </recommendedName>
</protein>
<proteinExistence type="predicted"/>
<evidence type="ECO:0000313" key="3">
    <source>
        <dbReference type="Proteomes" id="UP000630353"/>
    </source>
</evidence>
<dbReference type="GO" id="GO:0004601">
    <property type="term" value="F:peroxidase activity"/>
    <property type="evidence" value="ECO:0007669"/>
    <property type="project" value="InterPro"/>
</dbReference>
<dbReference type="AlphaFoldDB" id="A0A919CU19"/>
<dbReference type="GO" id="GO:0006979">
    <property type="term" value="P:response to oxidative stress"/>
    <property type="evidence" value="ECO:0007669"/>
    <property type="project" value="InterPro"/>
</dbReference>
<dbReference type="InterPro" id="IPR010255">
    <property type="entry name" value="Haem_peroxidase_sf"/>
</dbReference>
<dbReference type="Pfam" id="PF03098">
    <property type="entry name" value="An_peroxidase"/>
    <property type="match status" value="1"/>
</dbReference>
<evidence type="ECO:0008006" key="4">
    <source>
        <dbReference type="Google" id="ProtNLM"/>
    </source>
</evidence>
<dbReference type="SUPFAM" id="SSF48113">
    <property type="entry name" value="Heme-dependent peroxidases"/>
    <property type="match status" value="1"/>
</dbReference>
<organism evidence="2 3">
    <name type="scientific">Thalassobaculum fulvum</name>
    <dbReference type="NCBI Taxonomy" id="1633335"/>
    <lineage>
        <taxon>Bacteria</taxon>
        <taxon>Pseudomonadati</taxon>
        <taxon>Pseudomonadota</taxon>
        <taxon>Alphaproteobacteria</taxon>
        <taxon>Rhodospirillales</taxon>
        <taxon>Thalassobaculaceae</taxon>
        <taxon>Thalassobaculum</taxon>
    </lineage>
</organism>
<reference evidence="2" key="1">
    <citation type="journal article" date="2014" name="Int. J. Syst. Evol. Microbiol.">
        <title>Complete genome sequence of Corynebacterium casei LMG S-19264T (=DSM 44701T), isolated from a smear-ripened cheese.</title>
        <authorList>
            <consortium name="US DOE Joint Genome Institute (JGI-PGF)"/>
            <person name="Walter F."/>
            <person name="Albersmeier A."/>
            <person name="Kalinowski J."/>
            <person name="Ruckert C."/>
        </authorList>
    </citation>
    <scope>NUCLEOTIDE SEQUENCE</scope>
    <source>
        <strain evidence="2">KCTC 42651</strain>
    </source>
</reference>
<dbReference type="InterPro" id="IPR037120">
    <property type="entry name" value="Haem_peroxidase_sf_animal"/>
</dbReference>
<feature type="region of interest" description="Disordered" evidence="1">
    <location>
        <begin position="1"/>
        <end position="28"/>
    </location>
</feature>
<name>A0A919CU19_9PROT</name>
<keyword evidence="3" id="KW-1185">Reference proteome</keyword>
<dbReference type="Gene3D" id="1.10.640.10">
    <property type="entry name" value="Haem peroxidase domain superfamily, animal type"/>
    <property type="match status" value="1"/>
</dbReference>
<dbReference type="EMBL" id="BMZS01000017">
    <property type="protein sequence ID" value="GHD63786.1"/>
    <property type="molecule type" value="Genomic_DNA"/>
</dbReference>
<gene>
    <name evidence="2" type="ORF">GCM10017083_54630</name>
</gene>
<sequence length="557" mass="62017">MTERRHGGASTDAGDDWHGPAAPGYQDDHFRNLFGPADPGECFQGYGAGARDETRLMLERLADRMTKPYDWPQGWASDGRDASDNPCIPAGYTYLAQLVAHDLVHTSAPFPNPARPPARQRNRRQLPLMLDSIYGGGPSVTPHVYALPDRWLVPRTSMRLGKVRRPDTPSERGRIRDDLPAVDIPRVACPHLNDSPGQGCPDVLLADPRNDDNLIVSQLTAVFHLLHNAVMAQLESRPELAPEVPPEAAAQRFSLARKVVTLIYRRIVRKDLLRRLLHTGVCHAYDLDAGEVAFIDPQDDRRLPIEFSHAAYRVGHSMVRPVYRVNAEIGDQALSSVLRQTSIEPAKMPLQTNWLVQWGLFFRVNGSTPNASRRLVPGMAPHLCQDYAFPPQDGGRGGLLYIDLVRGGDMRLRSVQSLIDHLPAETRRQYRLLADPAFRSESLATWLDAVPSRLRQSPTDIARIADDPPLQLFLLHEAATIEDGKSLGPLGSTILAEVLMGAMCQGWAEIEGEPIAYRVAAELFDAKAPPHRMRELIDFVADRHGLRDQQLVGFRFV</sequence>
<accession>A0A919CU19</accession>
<dbReference type="GO" id="GO:0020037">
    <property type="term" value="F:heme binding"/>
    <property type="evidence" value="ECO:0007669"/>
    <property type="project" value="InterPro"/>
</dbReference>
<evidence type="ECO:0000313" key="2">
    <source>
        <dbReference type="EMBL" id="GHD63786.1"/>
    </source>
</evidence>
<dbReference type="Proteomes" id="UP000630353">
    <property type="component" value="Unassembled WGS sequence"/>
</dbReference>
<dbReference type="RefSeq" id="WP_189995756.1">
    <property type="nucleotide sequence ID" value="NZ_BMZS01000017.1"/>
</dbReference>
<comment type="caution">
    <text evidence="2">The sequence shown here is derived from an EMBL/GenBank/DDBJ whole genome shotgun (WGS) entry which is preliminary data.</text>
</comment>
<evidence type="ECO:0000256" key="1">
    <source>
        <dbReference type="SAM" id="MobiDB-lite"/>
    </source>
</evidence>
<reference evidence="2" key="2">
    <citation type="submission" date="2020-09" db="EMBL/GenBank/DDBJ databases">
        <authorList>
            <person name="Sun Q."/>
            <person name="Kim S."/>
        </authorList>
    </citation>
    <scope>NUCLEOTIDE SEQUENCE</scope>
    <source>
        <strain evidence="2">KCTC 42651</strain>
    </source>
</reference>